<feature type="modified residue" description="4-aspartylphosphate" evidence="1">
    <location>
        <position position="148"/>
    </location>
</feature>
<name>A0A1H1N6R9_9GAMM</name>
<accession>A0A1H1N6R9</accession>
<dbReference type="PROSITE" id="PS50110">
    <property type="entry name" value="RESPONSE_REGULATORY"/>
    <property type="match status" value="1"/>
</dbReference>
<reference evidence="5" key="1">
    <citation type="submission" date="2016-10" db="EMBL/GenBank/DDBJ databases">
        <authorList>
            <person name="Varghese N."/>
            <person name="Submissions S."/>
        </authorList>
    </citation>
    <scope>NUCLEOTIDE SEQUENCE [LARGE SCALE GENOMIC DNA]</scope>
    <source>
        <strain evidence="5">JCM 14963</strain>
    </source>
</reference>
<evidence type="ECO:0000313" key="5">
    <source>
        <dbReference type="Proteomes" id="UP000243413"/>
    </source>
</evidence>
<evidence type="ECO:0000256" key="2">
    <source>
        <dbReference type="SAM" id="Phobius"/>
    </source>
</evidence>
<sequence length="213" mass="23854">MEDLGKFIESLSSILWPAIFIWVLYYFREAFKTVLESAKGRKFTLKIAGNELTMEEVTEQQRTILADLQDKVAKLEELYESSTPTAFSLGEVKRQAFGKILWVDDKPKNNSFLVSHLSDFGLEVHIAKSTAEAKELLGQNQYYKIISDMGRPESDTAGIDLLKYVRASNVETPYFIFCGGWAARNMKNEFVAAGGNGITSSGTTLLKMLEIDG</sequence>
<keyword evidence="2" id="KW-0472">Membrane</keyword>
<evidence type="ECO:0000313" key="4">
    <source>
        <dbReference type="EMBL" id="SDR94733.1"/>
    </source>
</evidence>
<dbReference type="AlphaFoldDB" id="A0A1H1N6R9"/>
<keyword evidence="2" id="KW-1133">Transmembrane helix</keyword>
<protein>
    <submittedName>
        <fullName evidence="4">Response regulator receiver domain-containing protein</fullName>
    </submittedName>
</protein>
<keyword evidence="2" id="KW-0812">Transmembrane</keyword>
<dbReference type="OrthoDB" id="9180348at2"/>
<dbReference type="STRING" id="472181.SAMN05216271_0799"/>
<dbReference type="EMBL" id="LT629763">
    <property type="protein sequence ID" value="SDR94733.1"/>
    <property type="molecule type" value="Genomic_DNA"/>
</dbReference>
<dbReference type="Proteomes" id="UP000243413">
    <property type="component" value="Chromosome I"/>
</dbReference>
<evidence type="ECO:0000256" key="1">
    <source>
        <dbReference type="PROSITE-ProRule" id="PRU00169"/>
    </source>
</evidence>
<dbReference type="GO" id="GO:0000160">
    <property type="term" value="P:phosphorelay signal transduction system"/>
    <property type="evidence" value="ECO:0007669"/>
    <property type="project" value="InterPro"/>
</dbReference>
<dbReference type="Gene3D" id="3.40.50.2300">
    <property type="match status" value="1"/>
</dbReference>
<dbReference type="InterPro" id="IPR011006">
    <property type="entry name" value="CheY-like_superfamily"/>
</dbReference>
<dbReference type="RefSeq" id="WP_092284060.1">
    <property type="nucleotide sequence ID" value="NZ_LT629763.1"/>
</dbReference>
<gene>
    <name evidence="4" type="ORF">SAMN05216271_0799</name>
</gene>
<dbReference type="Pfam" id="PF00072">
    <property type="entry name" value="Response_reg"/>
    <property type="match status" value="1"/>
</dbReference>
<dbReference type="InterPro" id="IPR001789">
    <property type="entry name" value="Sig_transdc_resp-reg_receiver"/>
</dbReference>
<organism evidence="4 5">
    <name type="scientific">Halopseudomonas sabulinigri</name>
    <dbReference type="NCBI Taxonomy" id="472181"/>
    <lineage>
        <taxon>Bacteria</taxon>
        <taxon>Pseudomonadati</taxon>
        <taxon>Pseudomonadota</taxon>
        <taxon>Gammaproteobacteria</taxon>
        <taxon>Pseudomonadales</taxon>
        <taxon>Pseudomonadaceae</taxon>
        <taxon>Halopseudomonas</taxon>
    </lineage>
</organism>
<feature type="transmembrane region" description="Helical" evidence="2">
    <location>
        <begin position="7"/>
        <end position="27"/>
    </location>
</feature>
<dbReference type="SUPFAM" id="SSF52172">
    <property type="entry name" value="CheY-like"/>
    <property type="match status" value="1"/>
</dbReference>
<feature type="domain" description="Response regulatory" evidence="3">
    <location>
        <begin position="99"/>
        <end position="213"/>
    </location>
</feature>
<keyword evidence="1" id="KW-0597">Phosphoprotein</keyword>
<evidence type="ECO:0000259" key="3">
    <source>
        <dbReference type="PROSITE" id="PS50110"/>
    </source>
</evidence>
<proteinExistence type="predicted"/>